<dbReference type="InterPro" id="IPR000182">
    <property type="entry name" value="GNAT_dom"/>
</dbReference>
<dbReference type="InterPro" id="IPR051531">
    <property type="entry name" value="N-acetyltransferase"/>
</dbReference>
<organism evidence="2">
    <name type="scientific">hydrothermal vent metagenome</name>
    <dbReference type="NCBI Taxonomy" id="652676"/>
    <lineage>
        <taxon>unclassified sequences</taxon>
        <taxon>metagenomes</taxon>
        <taxon>ecological metagenomes</taxon>
    </lineage>
</organism>
<sequence>MKFPERIVTERLVFRPFALCDLDSLVENLGNWEVTKWLSTNVPFPYTAKDGEEFIAGAITDFEEGRSIRYAIEDRETGRHVGGIRVFSVTEETEVGYWTSPVFWGRGLGTELLNAVVKAGFDTKVIKCFIAQTAADNIPSRRILEKVGFIHEGAVPEAHDRDSHCEGCSEFYRLRIEDWKKP</sequence>
<reference evidence="2" key="1">
    <citation type="submission" date="2018-06" db="EMBL/GenBank/DDBJ databases">
        <authorList>
            <person name="Zhirakovskaya E."/>
        </authorList>
    </citation>
    <scope>NUCLEOTIDE SEQUENCE</scope>
</reference>
<dbReference type="EMBL" id="UOED01000094">
    <property type="protein sequence ID" value="VAV94886.1"/>
    <property type="molecule type" value="Genomic_DNA"/>
</dbReference>
<proteinExistence type="predicted"/>
<evidence type="ECO:0000313" key="2">
    <source>
        <dbReference type="EMBL" id="VAV94886.1"/>
    </source>
</evidence>
<protein>
    <recommendedName>
        <fullName evidence="1">N-acetyltransferase domain-containing protein</fullName>
    </recommendedName>
</protein>
<dbReference type="SUPFAM" id="SSF55729">
    <property type="entry name" value="Acyl-CoA N-acyltransferases (Nat)"/>
    <property type="match status" value="1"/>
</dbReference>
<dbReference type="Pfam" id="PF13302">
    <property type="entry name" value="Acetyltransf_3"/>
    <property type="match status" value="1"/>
</dbReference>
<dbReference type="AlphaFoldDB" id="A0A3B0S219"/>
<feature type="domain" description="N-acetyltransferase" evidence="1">
    <location>
        <begin position="12"/>
        <end position="175"/>
    </location>
</feature>
<accession>A0A3B0S219</accession>
<dbReference type="PROSITE" id="PS51186">
    <property type="entry name" value="GNAT"/>
    <property type="match status" value="1"/>
</dbReference>
<evidence type="ECO:0000259" key="1">
    <source>
        <dbReference type="PROSITE" id="PS51186"/>
    </source>
</evidence>
<dbReference type="PANTHER" id="PTHR43792">
    <property type="entry name" value="GNAT FAMILY, PUTATIVE (AFU_ORTHOLOGUE AFUA_3G00765)-RELATED-RELATED"/>
    <property type="match status" value="1"/>
</dbReference>
<dbReference type="InterPro" id="IPR016181">
    <property type="entry name" value="Acyl_CoA_acyltransferase"/>
</dbReference>
<dbReference type="Gene3D" id="3.40.630.30">
    <property type="match status" value="1"/>
</dbReference>
<name>A0A3B0S219_9ZZZZ</name>
<gene>
    <name evidence="2" type="ORF">MNBD_ALPHA02-62</name>
</gene>
<dbReference type="GO" id="GO:0016747">
    <property type="term" value="F:acyltransferase activity, transferring groups other than amino-acyl groups"/>
    <property type="evidence" value="ECO:0007669"/>
    <property type="project" value="InterPro"/>
</dbReference>
<dbReference type="PANTHER" id="PTHR43792:SF1">
    <property type="entry name" value="N-ACETYLTRANSFERASE DOMAIN-CONTAINING PROTEIN"/>
    <property type="match status" value="1"/>
</dbReference>